<dbReference type="Proteomes" id="UP001266099">
    <property type="component" value="Unassembled WGS sequence"/>
</dbReference>
<dbReference type="InterPro" id="IPR010982">
    <property type="entry name" value="Lambda_DNA-bd_dom_sf"/>
</dbReference>
<dbReference type="PROSITE" id="PS50943">
    <property type="entry name" value="HTH_CROC1"/>
    <property type="match status" value="1"/>
</dbReference>
<dbReference type="EMBL" id="JAVDUJ010000001">
    <property type="protein sequence ID" value="MDR6940155.1"/>
    <property type="molecule type" value="Genomic_DNA"/>
</dbReference>
<organism evidence="3 4">
    <name type="scientific">Arcanobacterium hippocoleae</name>
    <dbReference type="NCBI Taxonomy" id="149017"/>
    <lineage>
        <taxon>Bacteria</taxon>
        <taxon>Bacillati</taxon>
        <taxon>Actinomycetota</taxon>
        <taxon>Actinomycetes</taxon>
        <taxon>Actinomycetales</taxon>
        <taxon>Actinomycetaceae</taxon>
        <taxon>Arcanobacterium</taxon>
    </lineage>
</organism>
<proteinExistence type="predicted"/>
<dbReference type="GO" id="GO:0003677">
    <property type="term" value="F:DNA binding"/>
    <property type="evidence" value="ECO:0007669"/>
    <property type="project" value="UniProtKB-KW"/>
</dbReference>
<dbReference type="Gene3D" id="1.10.260.40">
    <property type="entry name" value="lambda repressor-like DNA-binding domains"/>
    <property type="match status" value="1"/>
</dbReference>
<dbReference type="RefSeq" id="WP_309954319.1">
    <property type="nucleotide sequence ID" value="NZ_JAVDUJ010000001.1"/>
</dbReference>
<evidence type="ECO:0000313" key="3">
    <source>
        <dbReference type="EMBL" id="MDR6940155.1"/>
    </source>
</evidence>
<feature type="domain" description="HTH cro/C1-type" evidence="1">
    <location>
        <begin position="12"/>
        <end position="65"/>
    </location>
</feature>
<evidence type="ECO:0000313" key="4">
    <source>
        <dbReference type="Proteomes" id="UP001266099"/>
    </source>
</evidence>
<comment type="caution">
    <text evidence="3">The sequence shown here is derived from an EMBL/GenBank/DDBJ whole genome shotgun (WGS) entry which is preliminary data.</text>
</comment>
<protein>
    <submittedName>
        <fullName evidence="3">DNA-binding Xre family transcriptional regulator</fullName>
    </submittedName>
</protein>
<dbReference type="SUPFAM" id="SSF47413">
    <property type="entry name" value="lambda repressor-like DNA-binding domains"/>
    <property type="match status" value="1"/>
</dbReference>
<evidence type="ECO:0000259" key="1">
    <source>
        <dbReference type="PROSITE" id="PS50943"/>
    </source>
</evidence>
<keyword evidence="3" id="KW-0238">DNA-binding</keyword>
<reference evidence="3 4" key="1">
    <citation type="submission" date="2023-07" db="EMBL/GenBank/DDBJ databases">
        <title>Sequencing the genomes of 1000 actinobacteria strains.</title>
        <authorList>
            <person name="Klenk H.-P."/>
        </authorList>
    </citation>
    <scope>NUCLEOTIDE SEQUENCE [LARGE SCALE GENOMIC DNA]</scope>
    <source>
        <strain evidence="3 4">DSM 15539</strain>
    </source>
</reference>
<evidence type="ECO:0000313" key="2">
    <source>
        <dbReference type="EMBL" id="MDR6938463.1"/>
    </source>
</evidence>
<name>A0ABU1T5P4_9ACTO</name>
<dbReference type="EMBL" id="JAVDUJ010000001">
    <property type="protein sequence ID" value="MDR6938463.1"/>
    <property type="molecule type" value="Genomic_DNA"/>
</dbReference>
<dbReference type="InterPro" id="IPR001387">
    <property type="entry name" value="Cro/C1-type_HTH"/>
</dbReference>
<gene>
    <name evidence="2" type="ORF">J2S36_000006</name>
    <name evidence="3" type="ORF">J2S36_001698</name>
</gene>
<dbReference type="Pfam" id="PF13443">
    <property type="entry name" value="HTH_26"/>
    <property type="match status" value="1"/>
</dbReference>
<sequence length="81" mass="9013">MPNSPTFSYKPLWKLLIDRDMTKTQLQELAGLSPATIAKLGRGGNVTTDILLRICEALDCNISDICQVERRDSSTSNETRT</sequence>
<accession>A0ABU1T5P4</accession>
<keyword evidence="4" id="KW-1185">Reference proteome</keyword>